<evidence type="ECO:0000256" key="9">
    <source>
        <dbReference type="ARBA" id="ARBA00023136"/>
    </source>
</evidence>
<comment type="similarity">
    <text evidence="2">Belongs to the Tom40 family.</text>
</comment>
<organism evidence="10">
    <name type="scientific">Nothobranchius kuhntae</name>
    <name type="common">Beira killifish</name>
    <dbReference type="NCBI Taxonomy" id="321403"/>
    <lineage>
        <taxon>Eukaryota</taxon>
        <taxon>Metazoa</taxon>
        <taxon>Chordata</taxon>
        <taxon>Craniata</taxon>
        <taxon>Vertebrata</taxon>
        <taxon>Euteleostomi</taxon>
        <taxon>Actinopterygii</taxon>
        <taxon>Neopterygii</taxon>
        <taxon>Teleostei</taxon>
        <taxon>Neoteleostei</taxon>
        <taxon>Acanthomorphata</taxon>
        <taxon>Ovalentaria</taxon>
        <taxon>Atherinomorphae</taxon>
        <taxon>Cyprinodontiformes</taxon>
        <taxon>Nothobranchiidae</taxon>
        <taxon>Nothobranchius</taxon>
    </lineage>
</organism>
<evidence type="ECO:0000256" key="1">
    <source>
        <dbReference type="ARBA" id="ARBA00004374"/>
    </source>
</evidence>
<accession>A0A1A8JEY5</accession>
<protein>
    <submittedName>
        <fullName evidence="10">Translocase of outer mitochondrial membrane 40 homolog, like</fullName>
    </submittedName>
</protein>
<evidence type="ECO:0000256" key="4">
    <source>
        <dbReference type="ARBA" id="ARBA00022452"/>
    </source>
</evidence>
<dbReference type="PANTHER" id="PTHR10802">
    <property type="entry name" value="MITOCHONDRIAL IMPORT RECEPTOR SUBUNIT TOM40"/>
    <property type="match status" value="1"/>
</dbReference>
<sequence>LRGLNVLLLMTPEPVQNIRSPEESRRRDGVNFEASATFFQLTAEPGGPEPIPEAVLSPGVPAADGGVRLVVNKGLSNHFQISDLKVEPSLQVIHSVLLSSSGDSSYRCGAAFIGSMQTGPAEVFPVVLGDMDHSGSRNAQIIRPVCVYDTDPPDPEVPKANLQFKGSVDSNWVVGATLEKKLLPLPLSLLLCSFLNHQENKFQCGFGITV</sequence>
<dbReference type="GO" id="GO:0005741">
    <property type="term" value="C:mitochondrial outer membrane"/>
    <property type="evidence" value="ECO:0007669"/>
    <property type="project" value="UniProtKB-SubCell"/>
</dbReference>
<evidence type="ECO:0000256" key="2">
    <source>
        <dbReference type="ARBA" id="ARBA00010510"/>
    </source>
</evidence>
<evidence type="ECO:0000256" key="8">
    <source>
        <dbReference type="ARBA" id="ARBA00023128"/>
    </source>
</evidence>
<dbReference type="AlphaFoldDB" id="A0A1A8JEY5"/>
<dbReference type="GO" id="GO:0008320">
    <property type="term" value="F:protein transmembrane transporter activity"/>
    <property type="evidence" value="ECO:0007669"/>
    <property type="project" value="InterPro"/>
</dbReference>
<reference evidence="10" key="2">
    <citation type="submission" date="2016-06" db="EMBL/GenBank/DDBJ databases">
        <title>The genome of a short-lived fish provides insights into sex chromosome evolution and the genetic control of aging.</title>
        <authorList>
            <person name="Reichwald K."/>
            <person name="Felder M."/>
            <person name="Petzold A."/>
            <person name="Koch P."/>
            <person name="Groth M."/>
            <person name="Platzer M."/>
        </authorList>
    </citation>
    <scope>NUCLEOTIDE SEQUENCE</scope>
    <source>
        <tissue evidence="10">Brain</tissue>
    </source>
</reference>
<evidence type="ECO:0000256" key="3">
    <source>
        <dbReference type="ARBA" id="ARBA00022448"/>
    </source>
</evidence>
<keyword evidence="9" id="KW-0472">Membrane</keyword>
<keyword evidence="3" id="KW-0813">Transport</keyword>
<evidence type="ECO:0000256" key="6">
    <source>
        <dbReference type="ARBA" id="ARBA00022787"/>
    </source>
</evidence>
<name>A0A1A8JEY5_NOTKU</name>
<proteinExistence type="inferred from homology"/>
<reference evidence="10" key="1">
    <citation type="submission" date="2016-05" db="EMBL/GenBank/DDBJ databases">
        <authorList>
            <person name="Lavstsen T."/>
            <person name="Jespersen J.S."/>
        </authorList>
    </citation>
    <scope>NUCLEOTIDE SEQUENCE</scope>
    <source>
        <tissue evidence="10">Brain</tissue>
    </source>
</reference>
<keyword evidence="6" id="KW-1000">Mitochondrion outer membrane</keyword>
<dbReference type="InterPro" id="IPR023614">
    <property type="entry name" value="Porin_dom_sf"/>
</dbReference>
<keyword evidence="8" id="KW-0496">Mitochondrion</keyword>
<dbReference type="GO" id="GO:0030150">
    <property type="term" value="P:protein import into mitochondrial matrix"/>
    <property type="evidence" value="ECO:0007669"/>
    <property type="project" value="InterPro"/>
</dbReference>
<gene>
    <name evidence="10" type="primary">TOMM40L</name>
</gene>
<evidence type="ECO:0000256" key="5">
    <source>
        <dbReference type="ARBA" id="ARBA00022692"/>
    </source>
</evidence>
<feature type="non-terminal residue" evidence="10">
    <location>
        <position position="1"/>
    </location>
</feature>
<dbReference type="InterPro" id="IPR027246">
    <property type="entry name" value="Porin_Euk/Tom40"/>
</dbReference>
<dbReference type="EMBL" id="HAED01020893">
    <property type="protein sequence ID" value="SBR07528.1"/>
    <property type="molecule type" value="Transcribed_RNA"/>
</dbReference>
<keyword evidence="7" id="KW-0653">Protein transport</keyword>
<keyword evidence="4" id="KW-1134">Transmembrane beta strand</keyword>
<evidence type="ECO:0000256" key="7">
    <source>
        <dbReference type="ARBA" id="ARBA00022927"/>
    </source>
</evidence>
<evidence type="ECO:0000313" key="10">
    <source>
        <dbReference type="EMBL" id="SBR07528.1"/>
    </source>
</evidence>
<dbReference type="Pfam" id="PF01459">
    <property type="entry name" value="Porin_3"/>
    <property type="match status" value="1"/>
</dbReference>
<comment type="subcellular location">
    <subcellularLocation>
        <location evidence="1">Mitochondrion outer membrane</location>
        <topology evidence="1">Multi-pass membrane protein</topology>
    </subcellularLocation>
</comment>
<dbReference type="InterPro" id="IPR037930">
    <property type="entry name" value="Tom40"/>
</dbReference>
<feature type="non-terminal residue" evidence="10">
    <location>
        <position position="210"/>
    </location>
</feature>
<dbReference type="Gene3D" id="2.40.160.10">
    <property type="entry name" value="Porin"/>
    <property type="match status" value="1"/>
</dbReference>
<keyword evidence="5" id="KW-0812">Transmembrane</keyword>